<comment type="caution">
    <text evidence="2">The sequence shown here is derived from an EMBL/GenBank/DDBJ whole genome shotgun (WGS) entry which is preliminary data.</text>
</comment>
<evidence type="ECO:0000313" key="2">
    <source>
        <dbReference type="EMBL" id="KAF9945066.1"/>
    </source>
</evidence>
<keyword evidence="3" id="KW-1185">Reference proteome</keyword>
<dbReference type="Proteomes" id="UP000738359">
    <property type="component" value="Unassembled WGS sequence"/>
</dbReference>
<gene>
    <name evidence="2" type="ORF">BGZ70_004083</name>
</gene>
<feature type="region of interest" description="Disordered" evidence="1">
    <location>
        <begin position="24"/>
        <end position="74"/>
    </location>
</feature>
<feature type="compositionally biased region" description="Basic and acidic residues" evidence="1">
    <location>
        <begin position="43"/>
        <end position="52"/>
    </location>
</feature>
<dbReference type="EMBL" id="JAAAHY010002202">
    <property type="protein sequence ID" value="KAF9945066.1"/>
    <property type="molecule type" value="Genomic_DNA"/>
</dbReference>
<proteinExistence type="predicted"/>
<accession>A0A9P6IRT8</accession>
<organism evidence="2 3">
    <name type="scientific">Mortierella alpina</name>
    <name type="common">Oleaginous fungus</name>
    <name type="synonym">Mortierella renispora</name>
    <dbReference type="NCBI Taxonomy" id="64518"/>
    <lineage>
        <taxon>Eukaryota</taxon>
        <taxon>Fungi</taxon>
        <taxon>Fungi incertae sedis</taxon>
        <taxon>Mucoromycota</taxon>
        <taxon>Mortierellomycotina</taxon>
        <taxon>Mortierellomycetes</taxon>
        <taxon>Mortierellales</taxon>
        <taxon>Mortierellaceae</taxon>
        <taxon>Mortierella</taxon>
    </lineage>
</organism>
<evidence type="ECO:0000256" key="1">
    <source>
        <dbReference type="SAM" id="MobiDB-lite"/>
    </source>
</evidence>
<reference evidence="2" key="1">
    <citation type="journal article" date="2020" name="Fungal Divers.">
        <title>Resolving the Mortierellaceae phylogeny through synthesis of multi-gene phylogenetics and phylogenomics.</title>
        <authorList>
            <person name="Vandepol N."/>
            <person name="Liber J."/>
            <person name="Desiro A."/>
            <person name="Na H."/>
            <person name="Kennedy M."/>
            <person name="Barry K."/>
            <person name="Grigoriev I.V."/>
            <person name="Miller A.N."/>
            <person name="O'Donnell K."/>
            <person name="Stajich J.E."/>
            <person name="Bonito G."/>
        </authorList>
    </citation>
    <scope>NUCLEOTIDE SEQUENCE</scope>
    <source>
        <strain evidence="2">CK1249</strain>
    </source>
</reference>
<protein>
    <submittedName>
        <fullName evidence="2">Uncharacterized protein</fullName>
    </submittedName>
</protein>
<sequence>MSSPTTPVPEQGIAAPIPVAPVALVHEVDDDRASSADSSANDSAKDGTDRSLEANAATSDASKSKQPKKPRDNFVKYFNVQKDSDWSWDDYKEYVQYSELDDDKKCKSQASQELGAANYLQAFQDSMATLEDETADDELSRRFEENCAVETWPGVDELLSKVFGNSLKHLWEESLAIVRGLPMDVALNRYLFVVFDNYARYFKHHKGKFPDKISEREGWGNITWPIISGALDILDIDTRSFEVMVKGNEITRHFKAIGDKCSIMADGVGISGSSQIYVAEASQLLKADFSKKEDDYQKLMRAMGDLAIEHRKTKVASPSPTASTVYGSQSYKDRTRFFAMDATTSIPLRQLDLMMIVPLTEADFPRMLPNCLRVALRFAWIISQEHKMRESMDEEAKDSSNVPIVQAAETSLNLVPATAESSSTLPTMQATEPFLDPAPIMQTIECL</sequence>
<name>A0A9P6IRT8_MORAP</name>
<evidence type="ECO:0000313" key="3">
    <source>
        <dbReference type="Proteomes" id="UP000738359"/>
    </source>
</evidence>
<dbReference type="AlphaFoldDB" id="A0A9P6IRT8"/>
<dbReference type="OrthoDB" id="2393864at2759"/>